<dbReference type="NCBIfam" id="TIGR01731">
    <property type="entry name" value="fil_hemag_20aa"/>
    <property type="match status" value="30"/>
</dbReference>
<dbReference type="RefSeq" id="WP_109718305.1">
    <property type="nucleotide sequence ID" value="NZ_QGHF01000014.1"/>
</dbReference>
<dbReference type="SUPFAM" id="SSF51126">
    <property type="entry name" value="Pectin lyase-like"/>
    <property type="match status" value="1"/>
</dbReference>
<evidence type="ECO:0000256" key="5">
    <source>
        <dbReference type="ARBA" id="ARBA00023026"/>
    </source>
</evidence>
<dbReference type="Gene3D" id="2.160.20.10">
    <property type="entry name" value="Single-stranded right-handed beta-helix, Pectin lyase-like"/>
    <property type="match status" value="2"/>
</dbReference>
<feature type="region of interest" description="Disordered" evidence="7">
    <location>
        <begin position="3826"/>
        <end position="3848"/>
    </location>
</feature>
<dbReference type="InterPro" id="IPR025157">
    <property type="entry name" value="Hemagglutinin_rpt"/>
</dbReference>
<evidence type="ECO:0000256" key="7">
    <source>
        <dbReference type="SAM" id="MobiDB-lite"/>
    </source>
</evidence>
<organism evidence="9 10">
    <name type="scientific">Pantoea allii</name>
    <dbReference type="NCBI Taxonomy" id="574096"/>
    <lineage>
        <taxon>Bacteria</taxon>
        <taxon>Pseudomonadati</taxon>
        <taxon>Pseudomonadota</taxon>
        <taxon>Gammaproteobacteria</taxon>
        <taxon>Enterobacterales</taxon>
        <taxon>Erwiniaceae</taxon>
        <taxon>Pantoea</taxon>
    </lineage>
</organism>
<dbReference type="InterPro" id="IPR010069">
    <property type="entry name" value="CdiA_FHA1_rpt"/>
</dbReference>
<dbReference type="InterPro" id="IPR011050">
    <property type="entry name" value="Pectin_lyase_fold/virulence"/>
</dbReference>
<evidence type="ECO:0000256" key="6">
    <source>
        <dbReference type="ARBA" id="ARBA00024043"/>
    </source>
</evidence>
<accession>A0A2V2BCE6</accession>
<comment type="similarity">
    <text evidence="6">In the N-terminal section; belongs to the CdiA toxin family.</text>
</comment>
<dbReference type="Pfam" id="PF13332">
    <property type="entry name" value="Fil_haemagg_2"/>
    <property type="match status" value="6"/>
</dbReference>
<evidence type="ECO:0000313" key="9">
    <source>
        <dbReference type="EMBL" id="PWK93632.1"/>
    </source>
</evidence>
<dbReference type="GO" id="GO:0004521">
    <property type="term" value="F:RNA endonuclease activity"/>
    <property type="evidence" value="ECO:0007669"/>
    <property type="project" value="UniProtKB-ARBA"/>
</dbReference>
<reference evidence="9 10" key="1">
    <citation type="submission" date="2018-05" db="EMBL/GenBank/DDBJ databases">
        <title>Genomic Encyclopedia of Type Strains, Phase IV (KMG-V): Genome sequencing to study the core and pangenomes of soil and plant-associated prokaryotes.</title>
        <authorList>
            <person name="Whitman W."/>
        </authorList>
    </citation>
    <scope>NUCLEOTIDE SEQUENCE [LARGE SCALE GENOMIC DNA]</scope>
    <source>
        <strain evidence="9 10">PNA 200-10</strain>
    </source>
</reference>
<dbReference type="OrthoDB" id="2664633at2"/>
<feature type="region of interest" description="Disordered" evidence="7">
    <location>
        <begin position="3469"/>
        <end position="3489"/>
    </location>
</feature>
<proteinExistence type="inferred from homology"/>
<keyword evidence="4" id="KW-1266">Target cell cytoplasm</keyword>
<evidence type="ECO:0000256" key="4">
    <source>
        <dbReference type="ARBA" id="ARBA00022913"/>
    </source>
</evidence>
<dbReference type="SMART" id="SM00912">
    <property type="entry name" value="Haemagg_act"/>
    <property type="match status" value="1"/>
</dbReference>
<dbReference type="Pfam" id="PF05860">
    <property type="entry name" value="TPS"/>
    <property type="match status" value="1"/>
</dbReference>
<evidence type="ECO:0000259" key="8">
    <source>
        <dbReference type="SMART" id="SM00912"/>
    </source>
</evidence>
<feature type="compositionally biased region" description="Polar residues" evidence="7">
    <location>
        <begin position="3472"/>
        <end position="3489"/>
    </location>
</feature>
<dbReference type="NCBIfam" id="TIGR01901">
    <property type="entry name" value="adhes_NPXG"/>
    <property type="match status" value="1"/>
</dbReference>
<dbReference type="GO" id="GO:0090729">
    <property type="term" value="F:toxin activity"/>
    <property type="evidence" value="ECO:0007669"/>
    <property type="project" value="UniProtKB-KW"/>
</dbReference>
<dbReference type="FunFam" id="2.160.20.10:FF:000048">
    <property type="entry name" value="tRNA nuclease CdiA"/>
    <property type="match status" value="1"/>
</dbReference>
<gene>
    <name evidence="9" type="ORF">C7431_11492</name>
</gene>
<feature type="compositionally biased region" description="Basic and acidic residues" evidence="7">
    <location>
        <begin position="3826"/>
        <end position="3836"/>
    </location>
</feature>
<feature type="region of interest" description="Disordered" evidence="7">
    <location>
        <begin position="3126"/>
        <end position="3148"/>
    </location>
</feature>
<dbReference type="Proteomes" id="UP000245981">
    <property type="component" value="Unassembled WGS sequence"/>
</dbReference>
<feature type="compositionally biased region" description="Polar residues" evidence="7">
    <location>
        <begin position="2763"/>
        <end position="2787"/>
    </location>
</feature>
<feature type="region of interest" description="Disordered" evidence="7">
    <location>
        <begin position="2762"/>
        <end position="2787"/>
    </location>
</feature>
<comment type="subcellular location">
    <subcellularLocation>
        <location evidence="1">Target cell</location>
        <location evidence="1">Target cell cytoplasm</location>
    </subcellularLocation>
</comment>
<sequence>MDDRQPVSLARRALSYLICYLVAVQPMLPVMAAEITPVTPGTKMDTAGNGVPVVNIATPNQAGISHNQYDQYNVGQQGLILNNATGQLTQTQLGGLIQNNPNLKAGQEARAIINEVVGANRSQLQGYTEVAGKAANVMVANPYGITCNGCGFINTPNVTLTTGKPQFDANGNLAALEVSKGTITIEGQGLDGSKADAVSIVARATEINAGIHAKDLTVTLGANRVGQDGSVTPISGEGPAPGVAVDTSALGGMYANRIHLVSSEKGVGVNLGNLLARQGDITLDANGKLAVHNSLSSGALTASAQSVELSGEHKASGPATITAQNGISLNNGSLGSDGAVSLQGGNRLQVSGGKIMAGDSINLAATSLSLDSGSALNATNNISFNAQPDFTGGLSLDPAGQFDNAGQLTAGNSLSLNAYSVSNTGGLLAKGQFTAVGNQFANQGILQGNDVRIKSQSLNNGGTLQSGDAITLDGFTLENSGTLIAKGQLNAVSNSFDNRGTLQGSGVDIKSGALRNSGTFQSAGLLTLNGNSLDQLGTLGATGDGVLTFRDRISNGQGASLLSDAALTLSTGDLFQDGSLSGRSGLAIRSNNLSSAAGASTASKGDIALQVNKQVDINGDVNADGALTSTSSSLHTGTTAHLQGQNIDLRAGQIALEGAQAARQQLQIAGTDLTHAGKSSGDSIVLNASGALNNQGSLVANGELQATAANLSNTGTGSGKDINLTAAGTLINTGALVAKKQLQAGAASVNNSGSLTAPQLVLNSDAITNSGLLQGTQNLTLLSQHLTNLKKGSIATAGDLVLNLPDFSNSGLLSTEGALHLSGNSLVNDGEINASTLHSDNGQLTNLTDGKLLATGSLQLTNDKLTNSGQIAANQSELTAATLNNAGRIQGASSLNLNADTMSNRQGGELLTSRQLTLNGNNLNNAGLIQADKLALTAGNWQNSGNALSAGDASLKAKTLTNSGKILGQQSVTLQGDTTDNSGWLVAKVLAFQGDLINSGLIQGDTALTLKGSSLSNQAAGQLQTAGNADITASSLDNQGQLQGDNLAVTAQRWQNSGSAQATKNITASVAGELNNGGTLTAQQAMNLQAGKVTNAGTLAADQLTVQAPQLSNAGLLQGNSALAITSDQMANLANGRLVSGSGLSLAPVQLVNDGLLQVAGTFSVNGGDFTNNGQVNADALNTALTGTLNNGVNGKLLARQLAQVQAQSLTNAGIIAGQQLQITGDTLQNQGLLQGDNALTAGFRQLDNLASGQLITGGALTLQGTDARNAGTWQGSQLSYRFGTLKNTGTVNGTGTLDGQTTGLLDNSGNLITGGNASLNAGSLLNSGKIMASGLTLRAGSLSNSGLWQGTTSLDALSTGDLTQSSTGRALSGGDLLLGAATLSTAGTLQGGNAQITAGSWQNQGSLLSTGDLTAAIDNDLNNGGSLLSQGSAQLSAQHLVNTGSVLAEKAMTLNGGSLNNSGAIQGDTLSVTPASVTNQGNLIGLKSLTLGPAPQRFRMLLAQSAPTRELVNNAGGQLLTQGALTIMADNVTNNGSWQGQQILLNAAKLANGGAIQSADDLQLTLSDRLDAAAGSKISANGTAALQALTLANQGQWVAKNLTLKGDTLNNNGEITGADSLSVQLNGALTQQQDKNLLSAGKISLQSASLNNLGRIQGSDLQINTGALDNAGRLQGDNNLLLSAAGHLTNAANGTLVSQNALTLTTPDLYNYGLIQGASGTVNATNSATNNGRLLAGGALTFTTPQLVNNGWLQAGQLTLNASGLTNNGTLLADQQGTLNGTYFQNQGMAQGGNLAVNYQNLSNSGTVLGTGQLNVNAAQVNLAGSGRLFSGGGLTLLSNGFDQFGQVVALGDAVLNLANSFVSHNTLAAGNRLTLNSNGSLENQSTMQGQGVTLNAGGDLTNNGQITTGGADSSLTGNRIAMNGAGTLQGGGNVTLNSRSDVTLDGFTGTLGNLTISTPGSLVNTALLYAGQNLYLFANSIRNQRGDILAGNSLWMQRDGAGNANGEVINTSGTIETQGGDITIRTGNLLNQRDGLRVDQSTQKTSGLPKEVGQASFSYYLGQLPTDEIGYYTKTIRHGGSEGKGNGSETTYIYSAPNLKGAVKRFLTETTTLTANADGGIARISSGNNLDVFAGQANNLASFILANGAITLSGNTLNNQSWFNGVQKTYLTYKYNGPIGSEALPKYSSYCGCMSGSEISKVVYNLSSAPEQETTLSGEALRSVIKAGGNISANFSGNISNTALTPNAGRTGNTLSAPHLQGLSALSGVGTQQRQQIGGTDKVAVNSPQWRDQLQGALQQVNGNSSLDSSAPDKASLVTHASDSFGRADLSQSGRLISDPSVSTANLRSYKPASVDTSAYPIPSGDNGYFVFGNSKSPYLITLNPKLNGLGQLDNSLFGDLNALLGRQPGQAPQESRQLYTDKTTFLGSSYLLDRLSLKPNYDYRFLGDAAFDTRYVSNVVLNQTGSRYLNGIGSELDQMRYLMDNAASAQSALGLQFGVSLSAQQVASLDKSMVWWEATTINGETVMVPKVYLSSKDVEMHDGSVIAGNNVALSGGDITNSGSTITAKNNLSVNSQNSINNLNAGMLYAGENLQLTAINNINNVSSNISGKKVSLESINGDINNTTSTTLWQSNIPGDKKNITSASQTFIGPSATIASLDSLSLKSGHDINIIGANLNAGGDLLVNAWHDIAIKGEQVTSAFDYQNSGNQNVTNTASQISAGHNLAIQSGHDLNVTASNLNVANDALLAAGNDLNLNSAVNSQSNRRGNQESHSTSLDRTSVSSGGNLSLAAGQDINSQAAAIAATGNAALKAGRDINLNAEAIGSGYSERGDKKTVISETVRQQGTEIASGGSTTLAAGRDINTEATDVTAKQDIALQAGRDVNLNTATESDYYYKEETKTKKGFLSKKTTHTIEEDKATNEKSTQLSGDRVTITAGNNLTVQGSSVAGQKGVELNAGNDVNVLAATDTQSTYRLKEEKKSGFGSSGLGISYGKQSAKSEYKGAKVTQSDARSLIGAADGAVTVTAGNNALVKGSDVVAGGSNGDITVTAKNIALMAGQDRISESTHQESKNSGFGLSLSGTPLDTVRNLRDAMHQNSSTYQQAKAVGNELGASMLDSPGLSLSYNRSSSKADQQSNSIYQSGSSMSASGNVLLNAKGNGPDGNILLQGSSVAAGNKVGLKASNNVDIVTSQDSQSVTSDISSKNLSLTTGASPAGFARMAGNSPNNGSPASPVGIAREQQNNNASYLTQHTSSVTGNTVSIDSDKGDITVSGSTVTGKQSVALTAKQGNVNLATGEDKQDISAHGGSTLIGSLGGDGYSGTIGWGSTAWNKVQTGTQQSNLRSGVVSEQGNVSISAGKDVSLQGADVYAGNALNVDGKNINLNPSEDSNRASSNSKSAQYGVTAQVSGYAVSIAQAADKVADAHKNNSDPRLQAIYAAQAALTALSAATQNTAAVKVSVSATAGTSHQSVEQSSAVQSGSVLKSQGDTTLTAAENITGKGAKISGDNVALTAGKDIALSAAQDQTSQQSSSGGNHYGVGVGFGLGGSQNGFSIELAASQNSANANGSSVSHHNSDVTARGDLSVKAGQDVTLNGASLKGNHVELNAGRDLNIASQQDRSTYDSHESASGFNASICVPPICAGVPVQGSANASGGKVNNNFASVQQQSGIKAGNGGYDVYVGQHTQLDGAVIASSATPDKNHLSTGTLGWSDIDNQAKSGGSGYGVSVGTTGMPSAGLTQVKAGADSVTHSAVSAGTIDIREPASQKQDLATLSRDTDSAAGALSDHFDAQKVQDNLAVQREMMALGQQTIQQTFDYLKDKEKEEQRDKLKDNPAFNKLTPQEKSQLLNKLDEQTEEKYGIGSKMQIAAQAISGVFSALAGGNASGAVAAGAAPLLAQMVKQASGDNDAMRILLHTLASGLIAKAQGGSVAGAAAGGFTAAALGTNDALSKLFFGKQAALLTADEKQLIANITTLAGAGVGGAVGGGIGAGSGGSAARTEVENNALSVKQNQDRAIEMTQCQGNACSAVIEKYKKLNSEQHESVVNCAGAQECVDKANEVSELEADYTHRTNELLEKARLEGGLRPEEQNELSFLQVTTIQLEADRNSAIHNALMSGDSPEAKQLAINSLAQVAGTSAAGIAAGVGKGVNRGSAIPVPQPVKASNGLIYKSNGKHTPGQLGNRPDAGIEPQDSLKLFEQSIPSTQQYSNKEVRFAVDSQGNVHRFVGTNGEYHWNGSTADKNALTSGQIPTAIQKQLGVRIK</sequence>
<dbReference type="InterPro" id="IPR008638">
    <property type="entry name" value="FhaB/CdiA-like_TPS"/>
</dbReference>
<dbReference type="InterPro" id="IPR012334">
    <property type="entry name" value="Pectin_lyas_fold"/>
</dbReference>
<keyword evidence="2" id="KW-0800">Toxin</keyword>
<evidence type="ECO:0000256" key="2">
    <source>
        <dbReference type="ARBA" id="ARBA00022656"/>
    </source>
</evidence>
<feature type="domain" description="Filamentous haemagglutinin FhaB/tRNA nuclease CdiA-like TPS" evidence="8">
    <location>
        <begin position="48"/>
        <end position="170"/>
    </location>
</feature>
<protein>
    <submittedName>
        <fullName evidence="9">Filamentous hemagglutinin</fullName>
    </submittedName>
</protein>
<keyword evidence="3" id="KW-0732">Signal</keyword>
<dbReference type="EMBL" id="QGHF01000014">
    <property type="protein sequence ID" value="PWK93632.1"/>
    <property type="molecule type" value="Genomic_DNA"/>
</dbReference>
<comment type="caution">
    <text evidence="9">The sequence shown here is derived from an EMBL/GenBank/DDBJ whole genome shotgun (WGS) entry which is preliminary data.</text>
</comment>
<dbReference type="GO" id="GO:0030430">
    <property type="term" value="C:host cell cytoplasm"/>
    <property type="evidence" value="ECO:0007669"/>
    <property type="project" value="UniProtKB-ARBA"/>
</dbReference>
<evidence type="ECO:0000256" key="3">
    <source>
        <dbReference type="ARBA" id="ARBA00022729"/>
    </source>
</evidence>
<feature type="region of interest" description="Disordered" evidence="7">
    <location>
        <begin position="3220"/>
        <end position="3240"/>
    </location>
</feature>
<name>A0A2V2BCE6_9GAMM</name>
<keyword evidence="5" id="KW-0843">Virulence</keyword>
<evidence type="ECO:0000256" key="1">
    <source>
        <dbReference type="ARBA" id="ARBA00004219"/>
    </source>
</evidence>
<evidence type="ECO:0000313" key="10">
    <source>
        <dbReference type="Proteomes" id="UP000245981"/>
    </source>
</evidence>